<comment type="caution">
    <text evidence="1">The sequence shown here is derived from an EMBL/GenBank/DDBJ whole genome shotgun (WGS) entry which is preliminary data.</text>
</comment>
<keyword evidence="2" id="KW-1185">Reference proteome</keyword>
<dbReference type="EMBL" id="JAAVXB010000016">
    <property type="protein sequence ID" value="NKF24502.1"/>
    <property type="molecule type" value="Genomic_DNA"/>
</dbReference>
<accession>A0A970B6H9</accession>
<evidence type="ECO:0000313" key="2">
    <source>
        <dbReference type="Proteomes" id="UP000653472"/>
    </source>
</evidence>
<name>A0A970B6H9_9GAMM</name>
<proteinExistence type="predicted"/>
<evidence type="ECO:0000313" key="1">
    <source>
        <dbReference type="EMBL" id="NKF24502.1"/>
    </source>
</evidence>
<sequence>MKTNVVEWLAAPQMTIGAPMPAIYWSDSRLFVAYETPNRNEYSVVVFEGVLQHTFGYPNDEALAGHPLYGVGLQLYAFNEVLGSPQVRDLTARNTAIFPGAHNPFHGVRHWLVSFHDETLEVLGKSVSHLGLVKAASAAEAIRALILERGHAGEFV</sequence>
<dbReference type="AlphaFoldDB" id="A0A970B6H9"/>
<dbReference type="RefSeq" id="WP_168149811.1">
    <property type="nucleotide sequence ID" value="NZ_JAAVXB010000016.1"/>
</dbReference>
<organism evidence="1 2">
    <name type="scientific">Solimonas marina</name>
    <dbReference type="NCBI Taxonomy" id="2714601"/>
    <lineage>
        <taxon>Bacteria</taxon>
        <taxon>Pseudomonadati</taxon>
        <taxon>Pseudomonadota</taxon>
        <taxon>Gammaproteobacteria</taxon>
        <taxon>Nevskiales</taxon>
        <taxon>Nevskiaceae</taxon>
        <taxon>Solimonas</taxon>
    </lineage>
</organism>
<reference evidence="1" key="1">
    <citation type="submission" date="2020-03" db="EMBL/GenBank/DDBJ databases">
        <title>Solimonas marina sp. nov., isolated from deep seawater of the Pacific Ocean.</title>
        <authorList>
            <person name="Liu X."/>
            <person name="Lai Q."/>
            <person name="Sun F."/>
            <person name="Gai Y."/>
            <person name="Li G."/>
            <person name="Shao Z."/>
        </authorList>
    </citation>
    <scope>NUCLEOTIDE SEQUENCE</scope>
    <source>
        <strain evidence="1">C16B3</strain>
    </source>
</reference>
<gene>
    <name evidence="1" type="ORF">G7Y82_19495</name>
</gene>
<protein>
    <submittedName>
        <fullName evidence="1">Uncharacterized protein</fullName>
    </submittedName>
</protein>
<dbReference type="Proteomes" id="UP000653472">
    <property type="component" value="Unassembled WGS sequence"/>
</dbReference>